<dbReference type="InterPro" id="IPR036188">
    <property type="entry name" value="FAD/NAD-bd_sf"/>
</dbReference>
<feature type="domain" description="Digeranylgeranylglycerophospholipid reductase catalytic" evidence="2">
    <location>
        <begin position="229"/>
        <end position="280"/>
    </location>
</feature>
<dbReference type="SUPFAM" id="SSF51905">
    <property type="entry name" value="FAD/NAD(P)-binding domain"/>
    <property type="match status" value="1"/>
</dbReference>
<dbReference type="AlphaFoldDB" id="A0A381R5U0"/>
<name>A0A381R5U0_9ZZZZ</name>
<dbReference type="Pfam" id="PF22578">
    <property type="entry name" value="GGR_cat"/>
    <property type="match status" value="1"/>
</dbReference>
<dbReference type="PANTHER" id="PTHR42685:SF22">
    <property type="entry name" value="CONDITIONED MEDIUM FACTOR RECEPTOR 1"/>
    <property type="match status" value="1"/>
</dbReference>
<sequence>MESWEGPIDTGEVPPDGSSFDVIVVGGGPCGSAAAAYNAMNGCKVLLIEKEIWPRDKPCGDAVGGKSLSHVEELGVKAMIEGTPHFRVDSIIFGSANGSTVRVMLPKEEFENKMAGYSLPRVQFDYMMFKRATELVLEAGGAVIQGFSVMDVTIDYMRVTGIAGRLGGRHSTNPSLSFKAPLTVGAGGYNCPVAKTVTEVIHGETMRDDEHYCGAYREYWENVEGFEGSEGPIEIHFVDAVNPGYFWLFPVKEGVVNVGIGMVISEQRKQTGMKKSLKKMQKWVIEEHPQFKERFANSSLVPGSQKGWQLPFGSPRKEAPSFQPRRSATAGAMCVGDAASLVDPFTGEGIGNGLVSSKLTSKHFDKDAHSGGFPEEVAVAYMEELWGTLGKELSNSYRLQRLAKRKWLMNWFFGKASRKEELADMLTGMIADKEASKVLWSPWFLAKTLLLP</sequence>
<gene>
    <name evidence="3" type="ORF">METZ01_LOCUS37797</name>
</gene>
<evidence type="ECO:0000259" key="2">
    <source>
        <dbReference type="Pfam" id="PF22578"/>
    </source>
</evidence>
<dbReference type="PANTHER" id="PTHR42685">
    <property type="entry name" value="GERANYLGERANYL DIPHOSPHATE REDUCTASE"/>
    <property type="match status" value="1"/>
</dbReference>
<reference evidence="3" key="1">
    <citation type="submission" date="2018-05" db="EMBL/GenBank/DDBJ databases">
        <authorList>
            <person name="Lanie J.A."/>
            <person name="Ng W.-L."/>
            <person name="Kazmierczak K.M."/>
            <person name="Andrzejewski T.M."/>
            <person name="Davidsen T.M."/>
            <person name="Wayne K.J."/>
            <person name="Tettelin H."/>
            <person name="Glass J.I."/>
            <person name="Rusch D."/>
            <person name="Podicherti R."/>
            <person name="Tsui H.-C.T."/>
            <person name="Winkler M.E."/>
        </authorList>
    </citation>
    <scope>NUCLEOTIDE SEQUENCE</scope>
</reference>
<proteinExistence type="predicted"/>
<organism evidence="3">
    <name type="scientific">marine metagenome</name>
    <dbReference type="NCBI Taxonomy" id="408172"/>
    <lineage>
        <taxon>unclassified sequences</taxon>
        <taxon>metagenomes</taxon>
        <taxon>ecological metagenomes</taxon>
    </lineage>
</organism>
<dbReference type="PRINTS" id="PR00420">
    <property type="entry name" value="RNGMNOXGNASE"/>
</dbReference>
<feature type="domain" description="FAD-binding" evidence="1">
    <location>
        <begin position="20"/>
        <end position="221"/>
    </location>
</feature>
<evidence type="ECO:0000313" key="3">
    <source>
        <dbReference type="EMBL" id="SUZ84943.1"/>
    </source>
</evidence>
<dbReference type="EMBL" id="UINC01001614">
    <property type="protein sequence ID" value="SUZ84943.1"/>
    <property type="molecule type" value="Genomic_DNA"/>
</dbReference>
<dbReference type="Gene3D" id="3.50.50.60">
    <property type="entry name" value="FAD/NAD(P)-binding domain"/>
    <property type="match status" value="1"/>
</dbReference>
<protein>
    <submittedName>
        <fullName evidence="3">Uncharacterized protein</fullName>
    </submittedName>
</protein>
<dbReference type="Pfam" id="PF01494">
    <property type="entry name" value="FAD_binding_3"/>
    <property type="match status" value="1"/>
</dbReference>
<accession>A0A381R5U0</accession>
<dbReference type="InterPro" id="IPR054715">
    <property type="entry name" value="GGR_cat"/>
</dbReference>
<dbReference type="GO" id="GO:0071949">
    <property type="term" value="F:FAD binding"/>
    <property type="evidence" value="ECO:0007669"/>
    <property type="project" value="InterPro"/>
</dbReference>
<dbReference type="InterPro" id="IPR002938">
    <property type="entry name" value="FAD-bd"/>
</dbReference>
<evidence type="ECO:0000259" key="1">
    <source>
        <dbReference type="Pfam" id="PF01494"/>
    </source>
</evidence>
<dbReference type="InterPro" id="IPR050407">
    <property type="entry name" value="Geranylgeranyl_reductase"/>
</dbReference>